<dbReference type="GO" id="GO:0003700">
    <property type="term" value="F:DNA-binding transcription factor activity"/>
    <property type="evidence" value="ECO:0007669"/>
    <property type="project" value="InterPro"/>
</dbReference>
<dbReference type="InterPro" id="IPR050204">
    <property type="entry name" value="AraC_XylS_family_regulators"/>
</dbReference>
<evidence type="ECO:0000256" key="2">
    <source>
        <dbReference type="ARBA" id="ARBA00023125"/>
    </source>
</evidence>
<dbReference type="SUPFAM" id="SSF46689">
    <property type="entry name" value="Homeodomain-like"/>
    <property type="match status" value="1"/>
</dbReference>
<evidence type="ECO:0000256" key="3">
    <source>
        <dbReference type="ARBA" id="ARBA00023163"/>
    </source>
</evidence>
<dbReference type="Gene3D" id="1.10.10.60">
    <property type="entry name" value="Homeodomain-like"/>
    <property type="match status" value="1"/>
</dbReference>
<feature type="domain" description="HTH araC/xylS-type" evidence="4">
    <location>
        <begin position="149"/>
        <end position="246"/>
    </location>
</feature>
<keyword evidence="3" id="KW-0804">Transcription</keyword>
<keyword evidence="2" id="KW-0238">DNA-binding</keyword>
<dbReference type="PROSITE" id="PS01124">
    <property type="entry name" value="HTH_ARAC_FAMILY_2"/>
    <property type="match status" value="1"/>
</dbReference>
<dbReference type="AlphaFoldDB" id="A0AA87Y6X3"/>
<evidence type="ECO:0000313" key="6">
    <source>
        <dbReference type="Proteomes" id="UP000619512"/>
    </source>
</evidence>
<dbReference type="InterPro" id="IPR009057">
    <property type="entry name" value="Homeodomain-like_sf"/>
</dbReference>
<dbReference type="PANTHER" id="PTHR46796">
    <property type="entry name" value="HTH-TYPE TRANSCRIPTIONAL ACTIVATOR RHAS-RELATED"/>
    <property type="match status" value="1"/>
</dbReference>
<dbReference type="Proteomes" id="UP000619512">
    <property type="component" value="Unassembled WGS sequence"/>
</dbReference>
<dbReference type="GO" id="GO:0043565">
    <property type="term" value="F:sequence-specific DNA binding"/>
    <property type="evidence" value="ECO:0007669"/>
    <property type="project" value="InterPro"/>
</dbReference>
<dbReference type="InterPro" id="IPR046532">
    <property type="entry name" value="DUF6597"/>
</dbReference>
<dbReference type="Pfam" id="PF12833">
    <property type="entry name" value="HTH_18"/>
    <property type="match status" value="1"/>
</dbReference>
<keyword evidence="1" id="KW-0805">Transcription regulation</keyword>
<reference evidence="5" key="2">
    <citation type="submission" date="2022-12" db="EMBL/GenBank/DDBJ databases">
        <authorList>
            <person name="Sun Q."/>
            <person name="Kim S."/>
        </authorList>
    </citation>
    <scope>NUCLEOTIDE SEQUENCE</scope>
    <source>
        <strain evidence="5">KCTC 12344</strain>
    </source>
</reference>
<evidence type="ECO:0000259" key="4">
    <source>
        <dbReference type="PROSITE" id="PS01124"/>
    </source>
</evidence>
<proteinExistence type="predicted"/>
<dbReference type="PANTHER" id="PTHR46796:SF15">
    <property type="entry name" value="BLL1074 PROTEIN"/>
    <property type="match status" value="1"/>
</dbReference>
<organism evidence="5 6">
    <name type="scientific">Pseudoduganella plicata</name>
    <dbReference type="NCBI Taxonomy" id="321984"/>
    <lineage>
        <taxon>Bacteria</taxon>
        <taxon>Pseudomonadati</taxon>
        <taxon>Pseudomonadota</taxon>
        <taxon>Betaproteobacteria</taxon>
        <taxon>Burkholderiales</taxon>
        <taxon>Oxalobacteraceae</taxon>
        <taxon>Telluria group</taxon>
        <taxon>Pseudoduganella</taxon>
    </lineage>
</organism>
<dbReference type="EMBL" id="BMWW01000006">
    <property type="protein sequence ID" value="GGY98727.1"/>
    <property type="molecule type" value="Genomic_DNA"/>
</dbReference>
<evidence type="ECO:0000256" key="1">
    <source>
        <dbReference type="ARBA" id="ARBA00023015"/>
    </source>
</evidence>
<reference evidence="5" key="1">
    <citation type="journal article" date="2014" name="Int. J. Syst. Evol. Microbiol.">
        <title>Complete genome sequence of Corynebacterium casei LMG S-19264T (=DSM 44701T), isolated from a smear-ripened cheese.</title>
        <authorList>
            <consortium name="US DOE Joint Genome Institute (JGI-PGF)"/>
            <person name="Walter F."/>
            <person name="Albersmeier A."/>
            <person name="Kalinowski J."/>
            <person name="Ruckert C."/>
        </authorList>
    </citation>
    <scope>NUCLEOTIDE SEQUENCE</scope>
    <source>
        <strain evidence="5">KCTC 12344</strain>
    </source>
</reference>
<dbReference type="Pfam" id="PF20240">
    <property type="entry name" value="DUF6597"/>
    <property type="match status" value="1"/>
</dbReference>
<sequence>MTMTRYAEFPPCPALRPYVACLWAAQTAGAAPHRVLPDNCVDILWQDSGHAAFAVGMMSAPIWVPSDRPVRTVAVRFRPGAGAIFLGIPLHPLTDTRAGLADLWGRDEADRLRDALWEPRMTTASRLRLIEAALLRRLADVTLRPTAATRAVAIIEAARGVIRVEDVAAVLDVSRQHLALQFRQQVGLTPKLFARICRFRHASATLRADADCDVAAVALDCGYFDQAHLIRDFHDFAGTTPDAWRR</sequence>
<name>A0AA87Y6X3_9BURK</name>
<accession>A0AA87Y6X3</accession>
<dbReference type="RefSeq" id="WP_229465970.1">
    <property type="nucleotide sequence ID" value="NZ_BMWW01000006.1"/>
</dbReference>
<comment type="caution">
    <text evidence="5">The sequence shown here is derived from an EMBL/GenBank/DDBJ whole genome shotgun (WGS) entry which is preliminary data.</text>
</comment>
<dbReference type="SMART" id="SM00342">
    <property type="entry name" value="HTH_ARAC"/>
    <property type="match status" value="1"/>
</dbReference>
<evidence type="ECO:0000313" key="5">
    <source>
        <dbReference type="EMBL" id="GGY98727.1"/>
    </source>
</evidence>
<protein>
    <recommendedName>
        <fullName evidence="4">HTH araC/xylS-type domain-containing protein</fullName>
    </recommendedName>
</protein>
<dbReference type="InterPro" id="IPR018060">
    <property type="entry name" value="HTH_AraC"/>
</dbReference>
<gene>
    <name evidence="5" type="ORF">GCM10007388_35350</name>
</gene>